<accession>A0AAN7VGZ3</accession>
<dbReference type="NCBIfam" id="TIGR00420">
    <property type="entry name" value="trmU"/>
    <property type="match status" value="1"/>
</dbReference>
<dbReference type="InterPro" id="IPR023382">
    <property type="entry name" value="MnmA-like_central_sf"/>
</dbReference>
<dbReference type="GO" id="GO:0002143">
    <property type="term" value="P:tRNA wobble position uridine thiolation"/>
    <property type="evidence" value="ECO:0007669"/>
    <property type="project" value="TreeGrafter"/>
</dbReference>
<comment type="function">
    <text evidence="1">Catalyzes the 2-thiolation of uridine at the wobble position (U34) of mitochondrial tRNA(Lys), tRNA(Glu) and tRNA(Gln). Required for the formation of 5-taurinomethyl-2-thiouridine (tm5s2U) of mitochondrial tRNA(Lys), tRNA(Glu), and tRNA(Gln) at the wobble position. ATP is required to activate the C2 atom of the wobble base.</text>
</comment>
<dbReference type="GO" id="GO:0005524">
    <property type="term" value="F:ATP binding"/>
    <property type="evidence" value="ECO:0007669"/>
    <property type="project" value="UniProtKB-KW"/>
</dbReference>
<keyword evidence="6" id="KW-0808">Transferase</keyword>
<dbReference type="Gene3D" id="3.40.50.620">
    <property type="entry name" value="HUPs"/>
    <property type="match status" value="1"/>
</dbReference>
<dbReference type="HAMAP" id="MF_00144">
    <property type="entry name" value="tRNA_thiouridyl_MnmA"/>
    <property type="match status" value="1"/>
</dbReference>
<dbReference type="Pfam" id="PF20259">
    <property type="entry name" value="tRNA_Me_trans_M"/>
    <property type="match status" value="1"/>
</dbReference>
<reference evidence="15 16" key="1">
    <citation type="journal article" date="2024" name="Insects">
        <title>An Improved Chromosome-Level Genome Assembly of the Firefly Pyrocoelia pectoralis.</title>
        <authorList>
            <person name="Fu X."/>
            <person name="Meyer-Rochow V.B."/>
            <person name="Ballantyne L."/>
            <person name="Zhu X."/>
        </authorList>
    </citation>
    <scope>NUCLEOTIDE SEQUENCE [LARGE SCALE GENOMIC DNA]</scope>
    <source>
        <strain evidence="15">XCY_ONT2</strain>
    </source>
</reference>
<keyword evidence="10" id="KW-0694">RNA-binding</keyword>
<evidence type="ECO:0000256" key="11">
    <source>
        <dbReference type="ARBA" id="ARBA00023157"/>
    </source>
</evidence>
<dbReference type="Pfam" id="PF20258">
    <property type="entry name" value="tRNA_Me_trans_C"/>
    <property type="match status" value="1"/>
</dbReference>
<dbReference type="PANTHER" id="PTHR11933">
    <property type="entry name" value="TRNA 5-METHYLAMINOMETHYL-2-THIOURIDYLATE -METHYLTRANSFERASE"/>
    <property type="match status" value="1"/>
</dbReference>
<dbReference type="InterPro" id="IPR046884">
    <property type="entry name" value="MnmA-like_central"/>
</dbReference>
<evidence type="ECO:0000256" key="3">
    <source>
        <dbReference type="ARBA" id="ARBA00006191"/>
    </source>
</evidence>
<dbReference type="PANTHER" id="PTHR11933:SF5">
    <property type="entry name" value="MITOCHONDRIAL TRNA-SPECIFIC 2-THIOURIDYLASE 1"/>
    <property type="match status" value="1"/>
</dbReference>
<dbReference type="AlphaFoldDB" id="A0AAN7VGZ3"/>
<dbReference type="EMBL" id="JAVRBK010000002">
    <property type="protein sequence ID" value="KAK5647787.1"/>
    <property type="molecule type" value="Genomic_DNA"/>
</dbReference>
<dbReference type="InterPro" id="IPR046885">
    <property type="entry name" value="MnmA-like_C"/>
</dbReference>
<dbReference type="InterPro" id="IPR004506">
    <property type="entry name" value="MnmA-like"/>
</dbReference>
<keyword evidence="11" id="KW-1015">Disulfide bond</keyword>
<feature type="domain" description="tRNA-specific 2-thiouridylase MnmA-like C-terminal" evidence="13">
    <location>
        <begin position="288"/>
        <end position="366"/>
    </location>
</feature>
<dbReference type="FunFam" id="3.40.50.620:FF:000104">
    <property type="entry name" value="Mitochondrial tRNA-specific 2-thiouridylase 1"/>
    <property type="match status" value="1"/>
</dbReference>
<dbReference type="GO" id="GO:0005739">
    <property type="term" value="C:mitochondrion"/>
    <property type="evidence" value="ECO:0007669"/>
    <property type="project" value="UniProtKB-SubCell"/>
</dbReference>
<evidence type="ECO:0000256" key="9">
    <source>
        <dbReference type="ARBA" id="ARBA00022840"/>
    </source>
</evidence>
<evidence type="ECO:0000259" key="14">
    <source>
        <dbReference type="Pfam" id="PF20259"/>
    </source>
</evidence>
<dbReference type="SUPFAM" id="SSF52402">
    <property type="entry name" value="Adenine nucleotide alpha hydrolases-like"/>
    <property type="match status" value="1"/>
</dbReference>
<dbReference type="Proteomes" id="UP001329430">
    <property type="component" value="Chromosome 2"/>
</dbReference>
<dbReference type="GO" id="GO:0000049">
    <property type="term" value="F:tRNA binding"/>
    <property type="evidence" value="ECO:0007669"/>
    <property type="project" value="UniProtKB-KW"/>
</dbReference>
<dbReference type="InterPro" id="IPR014729">
    <property type="entry name" value="Rossmann-like_a/b/a_fold"/>
</dbReference>
<dbReference type="Gene3D" id="2.40.30.10">
    <property type="entry name" value="Translation factors"/>
    <property type="match status" value="1"/>
</dbReference>
<dbReference type="NCBIfam" id="NF001138">
    <property type="entry name" value="PRK00143.1"/>
    <property type="match status" value="1"/>
</dbReference>
<keyword evidence="9" id="KW-0067">ATP-binding</keyword>
<dbReference type="FunFam" id="2.30.30.280:FF:000001">
    <property type="entry name" value="tRNA-specific 2-thiouridylase MnmA"/>
    <property type="match status" value="1"/>
</dbReference>
<dbReference type="CDD" id="cd01998">
    <property type="entry name" value="MnmA_TRMU-like"/>
    <property type="match status" value="1"/>
</dbReference>
<sequence>MLKIRKVVIGISGGVDSAVTALFLKHKGYNVEGVFMQNWDITDETGICKSDEDYKDASFLCTKLNIPLLRVNFVKQYWNEVFSDLIKEYETGHTPNPDVLCNRYVKFDAFYHHARETLNADAIATGHYARTSFGSYLEHYQPNKDVHLLKAVDKKKDQTLFLCQVNQRALRKTMFPLGSYVKADVKKIAVENGLEEIAKKKESMGICFIGTRNFPKFISEYVNNKPGNFIDIESGLIVGTHQGIHQWTIGQRANIEGLPMAYFTVKKDVKNNNIYVAQGTHHSSLYTDLLYTSKPHWIHSRPTELQNGNILECEFKFQHIEEFIRCQLYESNEALVVLLEKTRRAITPGQFAVFYKDDECLGSAKIVQGGPSLQTLNSGKNESNAWRYKEQLFSKYNIECNEKKDW</sequence>
<organism evidence="15 16">
    <name type="scientific">Pyrocoelia pectoralis</name>
    <dbReference type="NCBI Taxonomy" id="417401"/>
    <lineage>
        <taxon>Eukaryota</taxon>
        <taxon>Metazoa</taxon>
        <taxon>Ecdysozoa</taxon>
        <taxon>Arthropoda</taxon>
        <taxon>Hexapoda</taxon>
        <taxon>Insecta</taxon>
        <taxon>Pterygota</taxon>
        <taxon>Neoptera</taxon>
        <taxon>Endopterygota</taxon>
        <taxon>Coleoptera</taxon>
        <taxon>Polyphaga</taxon>
        <taxon>Elateriformia</taxon>
        <taxon>Elateroidea</taxon>
        <taxon>Lampyridae</taxon>
        <taxon>Lampyrinae</taxon>
        <taxon>Pyrocoelia</taxon>
    </lineage>
</organism>
<dbReference type="EC" id="2.8.1.14" evidence="4"/>
<evidence type="ECO:0000259" key="13">
    <source>
        <dbReference type="Pfam" id="PF20258"/>
    </source>
</evidence>
<dbReference type="GO" id="GO:0061708">
    <property type="term" value="F:tRNA-5-taurinomethyluridine 2-sulfurtransferase"/>
    <property type="evidence" value="ECO:0007669"/>
    <property type="project" value="UniProtKB-EC"/>
</dbReference>
<protein>
    <recommendedName>
        <fullName evidence="4">tRNA-5-taurinomethyluridine 2-sulfurtransferase</fullName>
        <ecNumber evidence="4">2.8.1.14</ecNumber>
    </recommendedName>
</protein>
<evidence type="ECO:0000256" key="8">
    <source>
        <dbReference type="ARBA" id="ARBA00022741"/>
    </source>
</evidence>
<keyword evidence="16" id="KW-1185">Reference proteome</keyword>
<evidence type="ECO:0000256" key="5">
    <source>
        <dbReference type="ARBA" id="ARBA00022555"/>
    </source>
</evidence>
<keyword evidence="8" id="KW-0547">Nucleotide-binding</keyword>
<proteinExistence type="inferred from homology"/>
<comment type="similarity">
    <text evidence="3">Belongs to the MnmA/TRMU family.</text>
</comment>
<evidence type="ECO:0000256" key="6">
    <source>
        <dbReference type="ARBA" id="ARBA00022679"/>
    </source>
</evidence>
<evidence type="ECO:0000256" key="2">
    <source>
        <dbReference type="ARBA" id="ARBA00004173"/>
    </source>
</evidence>
<comment type="catalytic activity">
    <reaction evidence="12">
        <text>5-taurinomethyluridine(34) in tRNA + S-sulfanyl-L-cysteinyl-[protein] + AH2 + ATP = 5-taurinomethyl-2-thiouridine(34) in tRNA + L-cysteinyl-[protein] + A + AMP + diphosphate + H(+)</text>
        <dbReference type="Rhea" id="RHEA:47040"/>
        <dbReference type="Rhea" id="RHEA-COMP:10131"/>
        <dbReference type="Rhea" id="RHEA-COMP:11726"/>
        <dbReference type="Rhea" id="RHEA-COMP:11732"/>
        <dbReference type="Rhea" id="RHEA-COMP:11733"/>
        <dbReference type="ChEBI" id="CHEBI:13193"/>
        <dbReference type="ChEBI" id="CHEBI:15378"/>
        <dbReference type="ChEBI" id="CHEBI:17499"/>
        <dbReference type="ChEBI" id="CHEBI:29950"/>
        <dbReference type="ChEBI" id="CHEBI:30616"/>
        <dbReference type="ChEBI" id="CHEBI:33019"/>
        <dbReference type="ChEBI" id="CHEBI:61963"/>
        <dbReference type="ChEBI" id="CHEBI:87171"/>
        <dbReference type="ChEBI" id="CHEBI:87172"/>
        <dbReference type="ChEBI" id="CHEBI:456215"/>
        <dbReference type="EC" id="2.8.1.14"/>
    </reaction>
</comment>
<keyword evidence="7" id="KW-0819">tRNA processing</keyword>
<name>A0AAN7VGZ3_9COLE</name>
<evidence type="ECO:0000256" key="7">
    <source>
        <dbReference type="ARBA" id="ARBA00022694"/>
    </source>
</evidence>
<comment type="subcellular location">
    <subcellularLocation>
        <location evidence="2">Mitochondrion</location>
    </subcellularLocation>
</comment>
<evidence type="ECO:0000256" key="10">
    <source>
        <dbReference type="ARBA" id="ARBA00022884"/>
    </source>
</evidence>
<evidence type="ECO:0000256" key="4">
    <source>
        <dbReference type="ARBA" id="ARBA00011953"/>
    </source>
</evidence>
<keyword evidence="5" id="KW-0820">tRNA-binding</keyword>
<evidence type="ECO:0000313" key="15">
    <source>
        <dbReference type="EMBL" id="KAK5647787.1"/>
    </source>
</evidence>
<dbReference type="Gene3D" id="2.30.30.280">
    <property type="entry name" value="Adenine nucleotide alpha hydrolases-like domains"/>
    <property type="match status" value="1"/>
</dbReference>
<evidence type="ECO:0000256" key="1">
    <source>
        <dbReference type="ARBA" id="ARBA00003986"/>
    </source>
</evidence>
<feature type="domain" description="tRNA-specific 2-thiouridylase MnmA-like central" evidence="14">
    <location>
        <begin position="216"/>
        <end position="278"/>
    </location>
</feature>
<dbReference type="Pfam" id="PF03054">
    <property type="entry name" value="tRNA_Me_trans"/>
    <property type="match status" value="1"/>
</dbReference>
<evidence type="ECO:0000256" key="12">
    <source>
        <dbReference type="ARBA" id="ARBA00049564"/>
    </source>
</evidence>
<comment type="caution">
    <text evidence="15">The sequence shown here is derived from an EMBL/GenBank/DDBJ whole genome shotgun (WGS) entry which is preliminary data.</text>
</comment>
<gene>
    <name evidence="15" type="ORF">RI129_002679</name>
</gene>
<evidence type="ECO:0000313" key="16">
    <source>
        <dbReference type="Proteomes" id="UP001329430"/>
    </source>
</evidence>